<dbReference type="InParanoid" id="E0VDY2"/>
<reference evidence="2" key="3">
    <citation type="submission" date="2021-02" db="UniProtKB">
        <authorList>
            <consortium name="EnsemblMetazoa"/>
        </authorList>
    </citation>
    <scope>IDENTIFICATION</scope>
    <source>
        <strain evidence="2">USDA</strain>
    </source>
</reference>
<evidence type="ECO:0000313" key="1">
    <source>
        <dbReference type="EMBL" id="EEB11588.1"/>
    </source>
</evidence>
<gene>
    <name evidence="2" type="primary">8239341</name>
    <name evidence="1" type="ORF">Phum_PHUM126790</name>
</gene>
<reference evidence="1" key="2">
    <citation type="submission" date="2007-04" db="EMBL/GenBank/DDBJ databases">
        <title>The genome of the human body louse.</title>
        <authorList>
            <consortium name="The Human Body Louse Genome Consortium"/>
            <person name="Kirkness E."/>
            <person name="Walenz B."/>
            <person name="Hass B."/>
            <person name="Bruggner R."/>
            <person name="Strausberg R."/>
        </authorList>
    </citation>
    <scope>NUCLEOTIDE SEQUENCE</scope>
    <source>
        <strain evidence="1">USDA</strain>
    </source>
</reference>
<evidence type="ECO:0000313" key="3">
    <source>
        <dbReference type="Proteomes" id="UP000009046"/>
    </source>
</evidence>
<name>E0VDY2_PEDHC</name>
<protein>
    <submittedName>
        <fullName evidence="1 2">Uncharacterized protein</fullName>
    </submittedName>
</protein>
<dbReference type="AlphaFoldDB" id="E0VDY2"/>
<dbReference type="KEGG" id="phu:Phum_PHUM126790"/>
<dbReference type="VEuPathDB" id="VectorBase:PHUM126790"/>
<proteinExistence type="predicted"/>
<dbReference type="EMBL" id="AAZO01001486">
    <property type="status" value="NOT_ANNOTATED_CDS"/>
    <property type="molecule type" value="Genomic_DNA"/>
</dbReference>
<evidence type="ECO:0000313" key="2">
    <source>
        <dbReference type="EnsemblMetazoa" id="PHUM126790-PA"/>
    </source>
</evidence>
<dbReference type="Proteomes" id="UP000009046">
    <property type="component" value="Unassembled WGS sequence"/>
</dbReference>
<dbReference type="HOGENOM" id="CLU_2415880_0_0_1"/>
<reference evidence="1" key="1">
    <citation type="submission" date="2007-04" db="EMBL/GenBank/DDBJ databases">
        <title>Annotation of Pediculus humanus corporis strain USDA.</title>
        <authorList>
            <person name="Kirkness E."/>
            <person name="Hannick L."/>
            <person name="Hass B."/>
            <person name="Bruggner R."/>
            <person name="Lawson D."/>
            <person name="Bidwell S."/>
            <person name="Joardar V."/>
            <person name="Caler E."/>
            <person name="Walenz B."/>
            <person name="Inman J."/>
            <person name="Schobel S."/>
            <person name="Galinsky K."/>
            <person name="Amedeo P."/>
            <person name="Strausberg R."/>
        </authorList>
    </citation>
    <scope>NUCLEOTIDE SEQUENCE</scope>
    <source>
        <strain evidence="1">USDA</strain>
    </source>
</reference>
<sequence length="92" mass="10027">MAADMKKQLTFADVALLYEAPKHVCAMMTVGRFVEGLLGECVAVGRGFGRCHRPADAPITPVSHRETTHEIILHIYVISKSNANIILVQGIP</sequence>
<dbReference type="EnsemblMetazoa" id="PHUM126790-RA">
    <property type="protein sequence ID" value="PHUM126790-PA"/>
    <property type="gene ID" value="PHUM126790"/>
</dbReference>
<dbReference type="RefSeq" id="XP_002424326.1">
    <property type="nucleotide sequence ID" value="XM_002424281.1"/>
</dbReference>
<accession>E0VDY2</accession>
<dbReference type="CTD" id="8239341"/>
<dbReference type="EMBL" id="DS235088">
    <property type="protein sequence ID" value="EEB11588.1"/>
    <property type="molecule type" value="Genomic_DNA"/>
</dbReference>
<organism>
    <name type="scientific">Pediculus humanus subsp. corporis</name>
    <name type="common">Body louse</name>
    <dbReference type="NCBI Taxonomy" id="121224"/>
    <lineage>
        <taxon>Eukaryota</taxon>
        <taxon>Metazoa</taxon>
        <taxon>Ecdysozoa</taxon>
        <taxon>Arthropoda</taxon>
        <taxon>Hexapoda</taxon>
        <taxon>Insecta</taxon>
        <taxon>Pterygota</taxon>
        <taxon>Neoptera</taxon>
        <taxon>Paraneoptera</taxon>
        <taxon>Psocodea</taxon>
        <taxon>Troctomorpha</taxon>
        <taxon>Phthiraptera</taxon>
        <taxon>Anoplura</taxon>
        <taxon>Pediculidae</taxon>
        <taxon>Pediculus</taxon>
    </lineage>
</organism>
<keyword evidence="3" id="KW-1185">Reference proteome</keyword>
<dbReference type="GeneID" id="8239341"/>